<evidence type="ECO:0000313" key="2">
    <source>
        <dbReference type="EMBL" id="MQY15652.1"/>
    </source>
</evidence>
<dbReference type="AlphaFoldDB" id="A0A7K0CRN2"/>
<gene>
    <name evidence="2" type="ORF">SRB5_58400</name>
</gene>
<dbReference type="Proteomes" id="UP000466345">
    <property type="component" value="Unassembled WGS sequence"/>
</dbReference>
<organism evidence="2 3">
    <name type="scientific">Streptomyces smaragdinus</name>
    <dbReference type="NCBI Taxonomy" id="2585196"/>
    <lineage>
        <taxon>Bacteria</taxon>
        <taxon>Bacillati</taxon>
        <taxon>Actinomycetota</taxon>
        <taxon>Actinomycetes</taxon>
        <taxon>Kitasatosporales</taxon>
        <taxon>Streptomycetaceae</taxon>
        <taxon>Streptomyces</taxon>
    </lineage>
</organism>
<accession>A0A7K0CRN2</accession>
<reference evidence="2 3" key="1">
    <citation type="submission" date="2019-10" db="EMBL/GenBank/DDBJ databases">
        <title>Streptomyces smaragdinus sp. nov. and Streptomyces fabii sp. nov., isolated from the gut of fungus growing-termite Macrotermes natalensis.</title>
        <authorList>
            <person name="Schwitalla J."/>
            <person name="Benndorf R."/>
            <person name="Martin K."/>
            <person name="De Beer W."/>
            <person name="Kaster A.-K."/>
            <person name="Vollmers J."/>
            <person name="Poulsen M."/>
            <person name="Beemelmanns C."/>
        </authorList>
    </citation>
    <scope>NUCLEOTIDE SEQUENCE [LARGE SCALE GENOMIC DNA]</scope>
    <source>
        <strain evidence="2 3">RB5</strain>
    </source>
</reference>
<comment type="caution">
    <text evidence="2">The sequence shown here is derived from an EMBL/GenBank/DDBJ whole genome shotgun (WGS) entry which is preliminary data.</text>
</comment>
<sequence length="161" mass="17168">MFDLTRGDTSHQTPQDVDLADLLDGEPWGPLADSDGCAYCGATPAVAAPVRWCRGAYILHVSLHVKEPFCRTCGTAVVRGMSATTLAWAWWGIGSFVQGPLFLVANLVARARFSRLGEPVGAVRPPFNRGKPLLRRAAAFGLLVPITVIGLVVAQFVPSAP</sequence>
<keyword evidence="1" id="KW-0472">Membrane</keyword>
<protein>
    <submittedName>
        <fullName evidence="2">Uncharacterized protein</fullName>
    </submittedName>
</protein>
<keyword evidence="1" id="KW-0812">Transmembrane</keyword>
<evidence type="ECO:0000256" key="1">
    <source>
        <dbReference type="SAM" id="Phobius"/>
    </source>
</evidence>
<keyword evidence="1" id="KW-1133">Transmembrane helix</keyword>
<feature type="transmembrane region" description="Helical" evidence="1">
    <location>
        <begin position="137"/>
        <end position="157"/>
    </location>
</feature>
<proteinExistence type="predicted"/>
<evidence type="ECO:0000313" key="3">
    <source>
        <dbReference type="Proteomes" id="UP000466345"/>
    </source>
</evidence>
<dbReference type="EMBL" id="WEGJ01000037">
    <property type="protein sequence ID" value="MQY15652.1"/>
    <property type="molecule type" value="Genomic_DNA"/>
</dbReference>
<keyword evidence="3" id="KW-1185">Reference proteome</keyword>
<feature type="transmembrane region" description="Helical" evidence="1">
    <location>
        <begin position="88"/>
        <end position="109"/>
    </location>
</feature>
<name>A0A7K0CRN2_9ACTN</name>